<evidence type="ECO:0000313" key="2">
    <source>
        <dbReference type="Proteomes" id="UP001652623"/>
    </source>
</evidence>
<reference evidence="3" key="1">
    <citation type="submission" date="2025-08" db="UniProtKB">
        <authorList>
            <consortium name="RefSeq"/>
        </authorList>
    </citation>
    <scope>IDENTIFICATION</scope>
    <source>
        <tissue evidence="3">Seedling</tissue>
    </source>
</reference>
<proteinExistence type="predicted"/>
<dbReference type="PANTHER" id="PTHR31973">
    <property type="entry name" value="POLYPROTEIN, PUTATIVE-RELATED"/>
    <property type="match status" value="1"/>
</dbReference>
<evidence type="ECO:0000313" key="3">
    <source>
        <dbReference type="RefSeq" id="XP_060674045.1"/>
    </source>
</evidence>
<evidence type="ECO:0000259" key="1">
    <source>
        <dbReference type="Pfam" id="PF10551"/>
    </source>
</evidence>
<dbReference type="RefSeq" id="XP_060674045.1">
    <property type="nucleotide sequence ID" value="XM_060818062.1"/>
</dbReference>
<protein>
    <submittedName>
        <fullName evidence="3">Uncharacterized protein LOC125419105</fullName>
    </submittedName>
</protein>
<accession>A0ABM4ABG0</accession>
<keyword evidence="2" id="KW-1185">Reference proteome</keyword>
<gene>
    <name evidence="3" type="primary">LOC125419105</name>
</gene>
<dbReference type="Proteomes" id="UP001652623">
    <property type="component" value="Chromosome 6"/>
</dbReference>
<dbReference type="GeneID" id="125419105"/>
<name>A0ABM4ABG0_ZIZJJ</name>
<organism evidence="2 3">
    <name type="scientific">Ziziphus jujuba</name>
    <name type="common">Chinese jujube</name>
    <name type="synonym">Ziziphus sativa</name>
    <dbReference type="NCBI Taxonomy" id="326968"/>
    <lineage>
        <taxon>Eukaryota</taxon>
        <taxon>Viridiplantae</taxon>
        <taxon>Streptophyta</taxon>
        <taxon>Embryophyta</taxon>
        <taxon>Tracheophyta</taxon>
        <taxon>Spermatophyta</taxon>
        <taxon>Magnoliopsida</taxon>
        <taxon>eudicotyledons</taxon>
        <taxon>Gunneridae</taxon>
        <taxon>Pentapetalae</taxon>
        <taxon>rosids</taxon>
        <taxon>fabids</taxon>
        <taxon>Rosales</taxon>
        <taxon>Rhamnaceae</taxon>
        <taxon>Paliureae</taxon>
        <taxon>Ziziphus</taxon>
    </lineage>
</organism>
<sequence length="407" mass="46771">MIRVFQDEHIYSLNIMKRDHRQAKSSVVGDIIQPKLDGISHQYKLRDIVHDIFSNYGVNISYNKAWAAKEVALSGLWRTPEESYAKLPLWSYILKSENPGTFTRIETDDQNRFLYFFMARGASIRGWAAKEAALSGLWRTPEELYAKLPLWSYILKSKNPSTFTRIETDDQNRFLYFFMACGASIRGFHHMRRVIAVDGTTLKNRYRGLLYIASCLNGNNQIYPLAYGIGPGETDVAHTWFFERLKEAFGDDPNIAFISDRHKSIAKAIWTVFPNNHHGHCTYHLGTNLCATKFKGNVNAILSTFNDVARAYIVEEFDKAMHILEGVSIEAVQYLKDANPAKWARSHFSENRYNIMTTNIVASMNSVLLDAWDKPVLPLLDHIHDVLQKWWYECRNNAAAMQTPVTN</sequence>
<dbReference type="PANTHER" id="PTHR31973:SF195">
    <property type="entry name" value="MUDR FAMILY TRANSPOSASE"/>
    <property type="match status" value="1"/>
</dbReference>
<dbReference type="InterPro" id="IPR018289">
    <property type="entry name" value="MULE_transposase_dom"/>
</dbReference>
<feature type="domain" description="MULE transposase" evidence="1">
    <location>
        <begin position="194"/>
        <end position="286"/>
    </location>
</feature>
<dbReference type="Pfam" id="PF10551">
    <property type="entry name" value="MULE"/>
    <property type="match status" value="1"/>
</dbReference>